<feature type="domain" description="AbiEi antitoxin N-terminal" evidence="1">
    <location>
        <begin position="14"/>
        <end position="60"/>
    </location>
</feature>
<reference evidence="2" key="1">
    <citation type="journal article" date="2021" name="PeerJ">
        <title>Extensive microbial diversity within the chicken gut microbiome revealed by metagenomics and culture.</title>
        <authorList>
            <person name="Gilroy R."/>
            <person name="Ravi A."/>
            <person name="Getino M."/>
            <person name="Pursley I."/>
            <person name="Horton D.L."/>
            <person name="Alikhan N.F."/>
            <person name="Baker D."/>
            <person name="Gharbi K."/>
            <person name="Hall N."/>
            <person name="Watson M."/>
            <person name="Adriaenssens E.M."/>
            <person name="Foster-Nyarko E."/>
            <person name="Jarju S."/>
            <person name="Secka A."/>
            <person name="Antonio M."/>
            <person name="Oren A."/>
            <person name="Chaudhuri R.R."/>
            <person name="La Ragione R."/>
            <person name="Hildebrand F."/>
            <person name="Pallen M.J."/>
        </authorList>
    </citation>
    <scope>NUCLEOTIDE SEQUENCE</scope>
    <source>
        <strain evidence="2">Gambia15-2214</strain>
    </source>
</reference>
<gene>
    <name evidence="2" type="ORF">IAA16_09970</name>
</gene>
<dbReference type="Proteomes" id="UP000823914">
    <property type="component" value="Unassembled WGS sequence"/>
</dbReference>
<evidence type="ECO:0000313" key="3">
    <source>
        <dbReference type="Proteomes" id="UP000823914"/>
    </source>
</evidence>
<sequence>MSVKDAPLKTSSILQNLALDNGGIITTKSAEKAGISRAMLSYLEKKGSLERLSIGQYILPAEIPDEMYSLSQRSKNIVFSHESAMFLNGFSNRTPFEHSLTVPTNKQPSMDIKKKCKVYYIKSELFTIGLIQIKTPYGNFVPCYDSERTLCDIIRSRSRLDEETYLEGIKLYALKKNKNFRNLSKYAEAFGILKKVNTALEGLI</sequence>
<proteinExistence type="predicted"/>
<dbReference type="AlphaFoldDB" id="A0A9E2P018"/>
<name>A0A9E2P018_9SPIR</name>
<comment type="caution">
    <text evidence="2">The sequence shown here is derived from an EMBL/GenBank/DDBJ whole genome shotgun (WGS) entry which is preliminary data.</text>
</comment>
<accession>A0A9E2P018</accession>
<dbReference type="InterPro" id="IPR025159">
    <property type="entry name" value="AbiEi_N"/>
</dbReference>
<evidence type="ECO:0000313" key="2">
    <source>
        <dbReference type="EMBL" id="MBU3850880.1"/>
    </source>
</evidence>
<reference evidence="2" key="2">
    <citation type="submission" date="2021-04" db="EMBL/GenBank/DDBJ databases">
        <authorList>
            <person name="Gilroy R."/>
        </authorList>
    </citation>
    <scope>NUCLEOTIDE SEQUENCE</scope>
    <source>
        <strain evidence="2">Gambia15-2214</strain>
    </source>
</reference>
<dbReference type="Pfam" id="PF13338">
    <property type="entry name" value="AbiEi_4"/>
    <property type="match status" value="1"/>
</dbReference>
<evidence type="ECO:0000259" key="1">
    <source>
        <dbReference type="Pfam" id="PF13338"/>
    </source>
</evidence>
<protein>
    <submittedName>
        <fullName evidence="2">Type IV toxin-antitoxin system AbiEi family antitoxin domain-containing protein</fullName>
    </submittedName>
</protein>
<organism evidence="2 3">
    <name type="scientific">Candidatus Treponema excrementipullorum</name>
    <dbReference type="NCBI Taxonomy" id="2838768"/>
    <lineage>
        <taxon>Bacteria</taxon>
        <taxon>Pseudomonadati</taxon>
        <taxon>Spirochaetota</taxon>
        <taxon>Spirochaetia</taxon>
        <taxon>Spirochaetales</taxon>
        <taxon>Treponemataceae</taxon>
        <taxon>Treponema</taxon>
    </lineage>
</organism>
<dbReference type="EMBL" id="JAHLFV010000228">
    <property type="protein sequence ID" value="MBU3850880.1"/>
    <property type="molecule type" value="Genomic_DNA"/>
</dbReference>